<sequence length="182" mass="19590">MNDSPRVVAVHRDREHRFGKPLAAAIELLEGLGVAGDAHCGRTVQHRSRVRADPAQPNLRQVHLMHGELFDWLAGRGFTVDPGALGENITTSGLDVLTLPRGTLLHIGGRAVVEVTGLRNPCSQIEDFQPGLLKELVGRNDDGGIVRRAGIMGVVLQGGPVRAGDCIAVELPEEPWQALDRV</sequence>
<accession>A0ABX0DD86</accession>
<protein>
    <submittedName>
        <fullName evidence="2">MOSC domain-containing protein</fullName>
    </submittedName>
</protein>
<dbReference type="InterPro" id="IPR005302">
    <property type="entry name" value="MoCF_Sase_C"/>
</dbReference>
<evidence type="ECO:0000313" key="3">
    <source>
        <dbReference type="Proteomes" id="UP000479226"/>
    </source>
</evidence>
<gene>
    <name evidence="2" type="ORF">G6N77_09790</name>
</gene>
<dbReference type="InterPro" id="IPR011037">
    <property type="entry name" value="Pyrv_Knase-like_insert_dom_sf"/>
</dbReference>
<dbReference type="PANTHER" id="PTHR36930:SF1">
    <property type="entry name" value="MOSC DOMAIN-CONTAINING PROTEIN"/>
    <property type="match status" value="1"/>
</dbReference>
<dbReference type="InterPro" id="IPR052716">
    <property type="entry name" value="MOSC_domain"/>
</dbReference>
<feature type="domain" description="MOSC" evidence="1">
    <location>
        <begin position="20"/>
        <end position="170"/>
    </location>
</feature>
<reference evidence="2 3" key="1">
    <citation type="submission" date="2020-02" db="EMBL/GenBank/DDBJ databases">
        <title>Genome sequence of the type strain DSM 27180 of Arthrobacter silviterrae.</title>
        <authorList>
            <person name="Gao J."/>
            <person name="Sun J."/>
        </authorList>
    </citation>
    <scope>NUCLEOTIDE SEQUENCE [LARGE SCALE GENOMIC DNA]</scope>
    <source>
        <strain evidence="2 3">DSM 27180</strain>
    </source>
</reference>
<dbReference type="Proteomes" id="UP000479226">
    <property type="component" value="Unassembled WGS sequence"/>
</dbReference>
<comment type="caution">
    <text evidence="2">The sequence shown here is derived from an EMBL/GenBank/DDBJ whole genome shotgun (WGS) entry which is preliminary data.</text>
</comment>
<dbReference type="EMBL" id="JAAKZI010000014">
    <property type="protein sequence ID" value="NGN83745.1"/>
    <property type="molecule type" value="Genomic_DNA"/>
</dbReference>
<proteinExistence type="predicted"/>
<dbReference type="RefSeq" id="WP_165181962.1">
    <property type="nucleotide sequence ID" value="NZ_JAAKZI010000014.1"/>
</dbReference>
<dbReference type="SUPFAM" id="SSF50800">
    <property type="entry name" value="PK beta-barrel domain-like"/>
    <property type="match status" value="1"/>
</dbReference>
<dbReference type="PROSITE" id="PS51340">
    <property type="entry name" value="MOSC"/>
    <property type="match status" value="1"/>
</dbReference>
<organism evidence="2 3">
    <name type="scientific">Arthrobacter silviterrae</name>
    <dbReference type="NCBI Taxonomy" id="2026658"/>
    <lineage>
        <taxon>Bacteria</taxon>
        <taxon>Bacillati</taxon>
        <taxon>Actinomycetota</taxon>
        <taxon>Actinomycetes</taxon>
        <taxon>Micrococcales</taxon>
        <taxon>Micrococcaceae</taxon>
        <taxon>Arthrobacter</taxon>
    </lineage>
</organism>
<dbReference type="PANTHER" id="PTHR36930">
    <property type="entry name" value="METAL-SULFUR CLUSTER BIOSYNTHESIS PROTEINS YUAD-RELATED"/>
    <property type="match status" value="1"/>
</dbReference>
<evidence type="ECO:0000259" key="1">
    <source>
        <dbReference type="PROSITE" id="PS51340"/>
    </source>
</evidence>
<dbReference type="Gene3D" id="2.40.33.20">
    <property type="entry name" value="PK beta-barrel domain-like"/>
    <property type="match status" value="1"/>
</dbReference>
<dbReference type="Pfam" id="PF03473">
    <property type="entry name" value="MOSC"/>
    <property type="match status" value="1"/>
</dbReference>
<evidence type="ECO:0000313" key="2">
    <source>
        <dbReference type="EMBL" id="NGN83745.1"/>
    </source>
</evidence>
<keyword evidence="3" id="KW-1185">Reference proteome</keyword>
<name>A0ABX0DD86_9MICC</name>